<dbReference type="PANTHER" id="PTHR28234:SF1">
    <property type="entry name" value="NUCLEAR CONTROL OF ATPASE PROTEIN 2"/>
    <property type="match status" value="1"/>
</dbReference>
<evidence type="ECO:0000256" key="5">
    <source>
        <dbReference type="ARBA" id="ARBA00023136"/>
    </source>
</evidence>
<dbReference type="Pfam" id="PF08637">
    <property type="entry name" value="NCA2"/>
    <property type="match status" value="1"/>
</dbReference>
<keyword evidence="2 6" id="KW-0812">Transmembrane</keyword>
<dbReference type="PANTHER" id="PTHR28234">
    <property type="entry name" value="NUCLEAR CONTROL OF ATPASE PROTEIN 2"/>
    <property type="match status" value="1"/>
</dbReference>
<dbReference type="InterPro" id="IPR013946">
    <property type="entry name" value="NCA2-like"/>
</dbReference>
<organism evidence="7 8">
    <name type="scientific">Basidiobolus ranarum</name>
    <dbReference type="NCBI Taxonomy" id="34480"/>
    <lineage>
        <taxon>Eukaryota</taxon>
        <taxon>Fungi</taxon>
        <taxon>Fungi incertae sedis</taxon>
        <taxon>Zoopagomycota</taxon>
        <taxon>Entomophthoromycotina</taxon>
        <taxon>Basidiobolomycetes</taxon>
        <taxon>Basidiobolales</taxon>
        <taxon>Basidiobolaceae</taxon>
        <taxon>Basidiobolus</taxon>
    </lineage>
</organism>
<name>A0ABR2WYQ6_9FUNG</name>
<evidence type="ECO:0000313" key="7">
    <source>
        <dbReference type="EMBL" id="KAK9766624.1"/>
    </source>
</evidence>
<evidence type="ECO:0000256" key="6">
    <source>
        <dbReference type="SAM" id="Phobius"/>
    </source>
</evidence>
<reference evidence="7 8" key="1">
    <citation type="submission" date="2023-04" db="EMBL/GenBank/DDBJ databases">
        <title>Genome of Basidiobolus ranarum AG-B5.</title>
        <authorList>
            <person name="Stajich J.E."/>
            <person name="Carter-House D."/>
            <person name="Gryganskyi A."/>
        </authorList>
    </citation>
    <scope>NUCLEOTIDE SEQUENCE [LARGE SCALE GENOMIC DNA]</scope>
    <source>
        <strain evidence="7 8">AG-B5</strain>
    </source>
</reference>
<dbReference type="Proteomes" id="UP001479436">
    <property type="component" value="Unassembled WGS sequence"/>
</dbReference>
<sequence>MPSNGFILETVQGQQNALESLLRSSEEVRKALDLFENESEVCATDLSEYSDSNATETIKRLWDQVQGQRIGTSKHLVPLKTIFRSLEETADIFEVKESKESSGLIHLKWSFLSQVAINVYAQLLEKLVTVTLPLSKDIMYWEECQSSRLYTSNYLLQTGPSRVYQVIRQLYSSAEQNPNVRLSLFPSWVKALPTRNTGVLQLANREIAHKMTRLKIIRKYNAACLGLMTERGLDLKSPYQDIGMMEKKLSHFLKLVKALLKQASCFDFDTEVPDINEVIFSVDDQALELVDAHHSICEILHLLTAFEDRNHQAVIVYGRPNLITRYWLPVTIGYTVLNVTASTLFAHKVSIELWIRESQATARDFLFDWVFVPMKRIWDTIRHKEQRLTIMGPESLNSDFESLERMVLTFAKKHSQLDEFQFNELAQRVRDGDLSVVLRKYEEEIQNPFKSAIFGDLVQALLIQVQKTKVDVELAMSALDKLLRSNELNFGFIAVIPSLLIVYGVFRSIRNSWRGREGLTMSKTHQQIRDILRDVERILNNHTGPELALNFQAQGLLLCELQLLRVYADRIPKKNRLRLKFLSDVRELESTKFSVRQRLNTMNRMYRTYKFLKPQM</sequence>
<evidence type="ECO:0000256" key="1">
    <source>
        <dbReference type="ARBA" id="ARBA00004225"/>
    </source>
</evidence>
<evidence type="ECO:0000256" key="2">
    <source>
        <dbReference type="ARBA" id="ARBA00022692"/>
    </source>
</evidence>
<feature type="transmembrane region" description="Helical" evidence="6">
    <location>
        <begin position="488"/>
        <end position="506"/>
    </location>
</feature>
<protein>
    <submittedName>
        <fullName evidence="7">Nuclear control of ATPase protein 2</fullName>
    </submittedName>
</protein>
<comment type="caution">
    <text evidence="7">The sequence shown here is derived from an EMBL/GenBank/DDBJ whole genome shotgun (WGS) entry which is preliminary data.</text>
</comment>
<keyword evidence="8" id="KW-1185">Reference proteome</keyword>
<keyword evidence="5 6" id="KW-0472">Membrane</keyword>
<accession>A0ABR2WYQ6</accession>
<keyword evidence="4" id="KW-0496">Mitochondrion</keyword>
<evidence type="ECO:0000256" key="4">
    <source>
        <dbReference type="ARBA" id="ARBA00023128"/>
    </source>
</evidence>
<gene>
    <name evidence="7" type="primary">NCA2_1</name>
    <name evidence="7" type="ORF">K7432_004165</name>
</gene>
<evidence type="ECO:0000256" key="3">
    <source>
        <dbReference type="ARBA" id="ARBA00022989"/>
    </source>
</evidence>
<keyword evidence="3 6" id="KW-1133">Transmembrane helix</keyword>
<dbReference type="EMBL" id="JASJQH010000139">
    <property type="protein sequence ID" value="KAK9766624.1"/>
    <property type="molecule type" value="Genomic_DNA"/>
</dbReference>
<proteinExistence type="predicted"/>
<comment type="subcellular location">
    <subcellularLocation>
        <location evidence="1">Mitochondrion membrane</location>
        <topology evidence="1">Multi-pass membrane protein</topology>
    </subcellularLocation>
</comment>
<evidence type="ECO:0000313" key="8">
    <source>
        <dbReference type="Proteomes" id="UP001479436"/>
    </source>
</evidence>